<evidence type="ECO:0000256" key="5">
    <source>
        <dbReference type="ARBA" id="ARBA00022526"/>
    </source>
</evidence>
<gene>
    <name evidence="15" type="ORF">LTR62_000864</name>
</gene>
<dbReference type="InterPro" id="IPR016066">
    <property type="entry name" value="A-D-PHexomutase_CS"/>
</dbReference>
<dbReference type="Pfam" id="PF02880">
    <property type="entry name" value="PGM_PMM_III"/>
    <property type="match status" value="1"/>
</dbReference>
<dbReference type="Gene3D" id="3.30.310.50">
    <property type="entry name" value="Alpha-D-phosphohexomutase, C-terminal domain"/>
    <property type="match status" value="1"/>
</dbReference>
<protein>
    <recommendedName>
        <fullName evidence="17">Phosphoglucomutase</fullName>
    </recommendedName>
</protein>
<dbReference type="PANTHER" id="PTHR45745">
    <property type="entry name" value="PHOSPHOMANNOMUTASE 45A"/>
    <property type="match status" value="1"/>
</dbReference>
<evidence type="ECO:0000259" key="14">
    <source>
        <dbReference type="Pfam" id="PF02880"/>
    </source>
</evidence>
<dbReference type="Proteomes" id="UP001310890">
    <property type="component" value="Unassembled WGS sequence"/>
</dbReference>
<organism evidence="15 16">
    <name type="scientific">Meristemomyces frigidus</name>
    <dbReference type="NCBI Taxonomy" id="1508187"/>
    <lineage>
        <taxon>Eukaryota</taxon>
        <taxon>Fungi</taxon>
        <taxon>Dikarya</taxon>
        <taxon>Ascomycota</taxon>
        <taxon>Pezizomycotina</taxon>
        <taxon>Dothideomycetes</taxon>
        <taxon>Dothideomycetidae</taxon>
        <taxon>Mycosphaerellales</taxon>
        <taxon>Teratosphaeriaceae</taxon>
        <taxon>Meristemomyces</taxon>
    </lineage>
</organism>
<accession>A0AAN7TGU6</accession>
<dbReference type="Pfam" id="PF02878">
    <property type="entry name" value="PGM_PMM_I"/>
    <property type="match status" value="1"/>
</dbReference>
<evidence type="ECO:0000256" key="2">
    <source>
        <dbReference type="ARBA" id="ARBA00004496"/>
    </source>
</evidence>
<dbReference type="Pfam" id="PF02879">
    <property type="entry name" value="PGM_PMM_II"/>
    <property type="match status" value="1"/>
</dbReference>
<feature type="domain" description="Alpha-D-phosphohexomutase alpha/beta/alpha" evidence="12">
    <location>
        <begin position="46"/>
        <end position="183"/>
    </location>
</feature>
<dbReference type="CDD" id="cd05799">
    <property type="entry name" value="PGM2"/>
    <property type="match status" value="1"/>
</dbReference>
<dbReference type="SUPFAM" id="SSF55957">
    <property type="entry name" value="Phosphoglucomutase, C-terminal domain"/>
    <property type="match status" value="1"/>
</dbReference>
<dbReference type="InterPro" id="IPR036900">
    <property type="entry name" value="A-D-PHexomutase_C_sf"/>
</dbReference>
<keyword evidence="7 11" id="KW-0479">Metal-binding</keyword>
<evidence type="ECO:0008006" key="17">
    <source>
        <dbReference type="Google" id="ProtNLM"/>
    </source>
</evidence>
<dbReference type="SUPFAM" id="SSF53738">
    <property type="entry name" value="Phosphoglucomutase, first 3 domains"/>
    <property type="match status" value="3"/>
</dbReference>
<dbReference type="InterPro" id="IPR005846">
    <property type="entry name" value="A-D-PHexomutase_a/b/a-III"/>
</dbReference>
<dbReference type="AlphaFoldDB" id="A0AAN7TGU6"/>
<evidence type="ECO:0000256" key="11">
    <source>
        <dbReference type="RuleBase" id="RU004326"/>
    </source>
</evidence>
<dbReference type="GO" id="GO:0006166">
    <property type="term" value="P:purine ribonucleoside salvage"/>
    <property type="evidence" value="ECO:0007669"/>
    <property type="project" value="TreeGrafter"/>
</dbReference>
<dbReference type="FunFam" id="3.40.120.10:FF:000035">
    <property type="entry name" value="Pgm3p"/>
    <property type="match status" value="1"/>
</dbReference>
<name>A0AAN7TGU6_9PEZI</name>
<dbReference type="Gene3D" id="3.40.120.10">
    <property type="entry name" value="Alpha-D-Glucose-1,6-Bisphosphate, subunit A, domain 3"/>
    <property type="match status" value="3"/>
</dbReference>
<dbReference type="GO" id="GO:0005737">
    <property type="term" value="C:cytoplasm"/>
    <property type="evidence" value="ECO:0007669"/>
    <property type="project" value="UniProtKB-SubCell"/>
</dbReference>
<feature type="domain" description="Alpha-D-phosphohexomutase alpha/beta/alpha" evidence="14">
    <location>
        <begin position="328"/>
        <end position="428"/>
    </location>
</feature>
<comment type="subcellular location">
    <subcellularLocation>
        <location evidence="2">Cytoplasm</location>
    </subcellularLocation>
</comment>
<evidence type="ECO:0000256" key="4">
    <source>
        <dbReference type="ARBA" id="ARBA00022490"/>
    </source>
</evidence>
<dbReference type="InterPro" id="IPR016055">
    <property type="entry name" value="A-D-PHexomutase_a/b/a-I/II/III"/>
</dbReference>
<dbReference type="GO" id="GO:0005634">
    <property type="term" value="C:nucleus"/>
    <property type="evidence" value="ECO:0007669"/>
    <property type="project" value="TreeGrafter"/>
</dbReference>
<sequence length="581" mass="63566">MATPTSYDLAQKWLQQDADPETISEIQNLLEDHDTAALESRLRSRIAFGTAGLRSSMKAGFAHMNSLTVLQASQGIATYVLSQHTSPLAESRSIVVGYDGRHNSEKFARLAAAAFLAKGLGVLWLGLVHTPMVPFAITHFSAAAGVMVTASHNPKQDNGYKVYWANGCQIIPPRDKDIARAIELQDTILSWDLSAIDNNSAVRNVFGEARTAYIAAIETLVPSSRPSELLPFTYTPMHGVGLPFMQEAVRRISPTANSAMQVVSAQAHPDPEFPTVPFPNPEEKGALDLAIKAAEQSGSRLIIANDPDADRFAAAEQLEDGTWHQFTGNEMGALLAAFIYETSTVDKSKLAMLASTVSSRMLKSLAKKEGFTFRETLTGFKYLGNVAQELRQEGFEPVFAYEEAIGYMFPTVAWDKDGIAAAVVFLIARQQWQGERISPWRKLQGLYERYGHFADANTYLTSPSPEVTEQTFAAIRTLNNGSVPSHLARREIRRWRDLTMGYDSGTADGRPELPIDAAAQMITCWLDDALFTARGSGTEPKIKLYVEAIGAKSSAEAKAVAREVLDDLVRAWFPGLKLAGS</sequence>
<keyword evidence="4" id="KW-0963">Cytoplasm</keyword>
<dbReference type="InterPro" id="IPR005844">
    <property type="entry name" value="A-D-PHexomutase_a/b/a-I"/>
</dbReference>
<dbReference type="GO" id="GO:0006006">
    <property type="term" value="P:glucose metabolic process"/>
    <property type="evidence" value="ECO:0007669"/>
    <property type="project" value="UniProtKB-KW"/>
</dbReference>
<evidence type="ECO:0000313" key="16">
    <source>
        <dbReference type="Proteomes" id="UP001310890"/>
    </source>
</evidence>
<dbReference type="GO" id="GO:0008973">
    <property type="term" value="F:phosphopentomutase activity"/>
    <property type="evidence" value="ECO:0007669"/>
    <property type="project" value="TreeGrafter"/>
</dbReference>
<keyword evidence="6" id="KW-0597">Phosphoprotein</keyword>
<evidence type="ECO:0000259" key="12">
    <source>
        <dbReference type="Pfam" id="PF02878"/>
    </source>
</evidence>
<evidence type="ECO:0000256" key="10">
    <source>
        <dbReference type="ARBA" id="ARBA00023277"/>
    </source>
</evidence>
<comment type="similarity">
    <text evidence="3 11">Belongs to the phosphohexose mutase family.</text>
</comment>
<proteinExistence type="inferred from homology"/>
<evidence type="ECO:0000259" key="13">
    <source>
        <dbReference type="Pfam" id="PF02879"/>
    </source>
</evidence>
<reference evidence="15" key="1">
    <citation type="submission" date="2023-08" db="EMBL/GenBank/DDBJ databases">
        <title>Black Yeasts Isolated from many extreme environments.</title>
        <authorList>
            <person name="Coleine C."/>
            <person name="Stajich J.E."/>
            <person name="Selbmann L."/>
        </authorList>
    </citation>
    <scope>NUCLEOTIDE SEQUENCE</scope>
    <source>
        <strain evidence="15">CCFEE 5401</strain>
    </source>
</reference>
<dbReference type="PANTHER" id="PTHR45745:SF1">
    <property type="entry name" value="PHOSPHOGLUCOMUTASE 2B-RELATED"/>
    <property type="match status" value="1"/>
</dbReference>
<dbReference type="GO" id="GO:0000287">
    <property type="term" value="F:magnesium ion binding"/>
    <property type="evidence" value="ECO:0007669"/>
    <property type="project" value="InterPro"/>
</dbReference>
<comment type="caution">
    <text evidence="15">The sequence shown here is derived from an EMBL/GenBank/DDBJ whole genome shotgun (WGS) entry which is preliminary data.</text>
</comment>
<evidence type="ECO:0000256" key="8">
    <source>
        <dbReference type="ARBA" id="ARBA00022842"/>
    </source>
</evidence>
<dbReference type="EMBL" id="JAVRRL010000011">
    <property type="protein sequence ID" value="KAK5115775.1"/>
    <property type="molecule type" value="Genomic_DNA"/>
</dbReference>
<comment type="cofactor">
    <cofactor evidence="1">
        <name>Mg(2+)</name>
        <dbReference type="ChEBI" id="CHEBI:18420"/>
    </cofactor>
</comment>
<keyword evidence="10" id="KW-0119">Carbohydrate metabolism</keyword>
<keyword evidence="5" id="KW-0313">Glucose metabolism</keyword>
<evidence type="ECO:0000256" key="6">
    <source>
        <dbReference type="ARBA" id="ARBA00022553"/>
    </source>
</evidence>
<evidence type="ECO:0000313" key="15">
    <source>
        <dbReference type="EMBL" id="KAK5115775.1"/>
    </source>
</evidence>
<dbReference type="PROSITE" id="PS00710">
    <property type="entry name" value="PGM_PMM"/>
    <property type="match status" value="1"/>
</dbReference>
<evidence type="ECO:0000256" key="9">
    <source>
        <dbReference type="ARBA" id="ARBA00023235"/>
    </source>
</evidence>
<evidence type="ECO:0000256" key="3">
    <source>
        <dbReference type="ARBA" id="ARBA00010231"/>
    </source>
</evidence>
<evidence type="ECO:0000256" key="1">
    <source>
        <dbReference type="ARBA" id="ARBA00001946"/>
    </source>
</evidence>
<evidence type="ECO:0000256" key="7">
    <source>
        <dbReference type="ARBA" id="ARBA00022723"/>
    </source>
</evidence>
<keyword evidence="8 11" id="KW-0460">Magnesium</keyword>
<dbReference type="InterPro" id="IPR005845">
    <property type="entry name" value="A-D-PHexomutase_a/b/a-II"/>
</dbReference>
<feature type="domain" description="Alpha-D-phosphohexomutase alpha/beta/alpha" evidence="13">
    <location>
        <begin position="212"/>
        <end position="316"/>
    </location>
</feature>
<keyword evidence="9" id="KW-0413">Isomerase</keyword>